<organism evidence="6 7">
    <name type="scientific">Plenodomus tracheiphilus IPT5</name>
    <dbReference type="NCBI Taxonomy" id="1408161"/>
    <lineage>
        <taxon>Eukaryota</taxon>
        <taxon>Fungi</taxon>
        <taxon>Dikarya</taxon>
        <taxon>Ascomycota</taxon>
        <taxon>Pezizomycotina</taxon>
        <taxon>Dothideomycetes</taxon>
        <taxon>Pleosporomycetidae</taxon>
        <taxon>Pleosporales</taxon>
        <taxon>Pleosporineae</taxon>
        <taxon>Leptosphaeriaceae</taxon>
        <taxon>Plenodomus</taxon>
    </lineage>
</organism>
<protein>
    <recommendedName>
        <fullName evidence="8">ARM repeat-containing protein</fullName>
    </recommendedName>
</protein>
<evidence type="ECO:0000256" key="4">
    <source>
        <dbReference type="ARBA" id="ARBA00022927"/>
    </source>
</evidence>
<keyword evidence="5" id="KW-0539">Nucleus</keyword>
<dbReference type="InterPro" id="IPR011989">
    <property type="entry name" value="ARM-like"/>
</dbReference>
<evidence type="ECO:0008006" key="8">
    <source>
        <dbReference type="Google" id="ProtNLM"/>
    </source>
</evidence>
<evidence type="ECO:0000256" key="3">
    <source>
        <dbReference type="ARBA" id="ARBA00022448"/>
    </source>
</evidence>
<comment type="similarity">
    <text evidence="2">Belongs to the importin beta family.</text>
</comment>
<dbReference type="GO" id="GO:0005634">
    <property type="term" value="C:nucleus"/>
    <property type="evidence" value="ECO:0007669"/>
    <property type="project" value="UniProtKB-SubCell"/>
</dbReference>
<dbReference type="Proteomes" id="UP000799423">
    <property type="component" value="Unassembled WGS sequence"/>
</dbReference>
<dbReference type="PANTHER" id="PTHR12363:SF33">
    <property type="entry name" value="IMPORTIN-13"/>
    <property type="match status" value="1"/>
</dbReference>
<dbReference type="EMBL" id="MU006327">
    <property type="protein sequence ID" value="KAF2847224.1"/>
    <property type="molecule type" value="Genomic_DNA"/>
</dbReference>
<keyword evidence="3" id="KW-0813">Transport</keyword>
<evidence type="ECO:0000256" key="5">
    <source>
        <dbReference type="ARBA" id="ARBA00023242"/>
    </source>
</evidence>
<dbReference type="GO" id="GO:0006606">
    <property type="term" value="P:protein import into nucleus"/>
    <property type="evidence" value="ECO:0007669"/>
    <property type="project" value="TreeGrafter"/>
</dbReference>
<dbReference type="OrthoDB" id="2016913at2759"/>
<dbReference type="SUPFAM" id="SSF48371">
    <property type="entry name" value="ARM repeat"/>
    <property type="match status" value="1"/>
</dbReference>
<dbReference type="GO" id="GO:0005737">
    <property type="term" value="C:cytoplasm"/>
    <property type="evidence" value="ECO:0007669"/>
    <property type="project" value="TreeGrafter"/>
</dbReference>
<proteinExistence type="inferred from homology"/>
<name>A0A6A7AWR4_9PLEO</name>
<evidence type="ECO:0000256" key="2">
    <source>
        <dbReference type="ARBA" id="ARBA00007991"/>
    </source>
</evidence>
<dbReference type="PANTHER" id="PTHR12363">
    <property type="entry name" value="TRANSPORTIN 3 AND IMPORTIN 13"/>
    <property type="match status" value="1"/>
</dbReference>
<sequence>MCRQADSCRSAMTVSMAQPPQVFPLDFAEIERLVKSIYEPGQGKKISQTEATLRVLQRSPQGWEIADALLKSEDEQVRFFGALTLTVKLNADSAELTEENSEQLLMTLIHHLVSRPTSSIATRKVSSTLAQYFTKPICLWTQCLRSLAVSFTAQHPVLDETLETFPSTWDVLPRLSDSQLLILLDFTMNLADESKKLPKLPGGNPHERMLANVESVEILLHVSLGRGIKWLSKPINDPDHSECVETGERICVAALKCFMGWIFYAQTEIPEASGKLQNLRSVSELALTCLEYHVEDAMELVAEVLENYPAFFESKHQEMLWAAITGPWGLEILKNSDPETVSLARIIVAYAQLLLESKVIYTEPVNAHHQQVLSFLHDLLKYPEPVGIEDEVAPVVLDFWSGYVSAIAEETFQFTSDQETPTWMNNAKAHVFQAVSELVQKIIYPPSDVTSTWDSDSKKTFKVFRVDVRDILIEAYESLRDVLTDQFIDLTLRGLEKSNWLELEAGLFGIIAISETFTPNDDKRLARLFEQPLFSTISTKMDIPGIARRSAVEGVAALDQFFLRNPRFLPQVLPFLLTALAQPATAHSAAKSFASLCSECRKSLTSELPAFFQMYEQFLTYQTAEEFTKSMVLKGIAAIVQTLDTEEKRLEGVRQVFQYVTRDAMQAINITKEGKDAEQGQVLALTTLKCLASIGKALQSSDEEVIDLESDKTPSTFWSQGPGKEIQNQIINLINYLTQVFPANDEIIEAACSVLRAGFKESVSGPFVLPPVTTVDFVTKTTLQTPRLPHVLETACCWVSSHRQSPPADFSALSQRLLQHDLGIMEALQHPRNDPEISVGCIELIQNFFNTDPKILTQVSPDPLAGMFNFTVESINSPEVLPKRASAKLWKDIFELAGNTHTPHQATAQDIVTHFGPAVTFALITNICGEVDFTSLEFIIAPLRAMIKSDKNARTYISNSLAGQPLLHRFQQDPAVQDMVRKFIESLSRNAKNSSTFKETVKTFWQSCKQLQMQLQPQMMHPNQRFAHGIT</sequence>
<gene>
    <name evidence="6" type="ORF">T440DRAFT_456625</name>
</gene>
<dbReference type="AlphaFoldDB" id="A0A6A7AWR4"/>
<dbReference type="Gene3D" id="1.25.10.10">
    <property type="entry name" value="Leucine-rich Repeat Variant"/>
    <property type="match status" value="1"/>
</dbReference>
<dbReference type="Pfam" id="PF24140">
    <property type="entry name" value="TPR_TNPO3_IPO13_3rd"/>
    <property type="match status" value="1"/>
</dbReference>
<evidence type="ECO:0000313" key="6">
    <source>
        <dbReference type="EMBL" id="KAF2847224.1"/>
    </source>
</evidence>
<keyword evidence="7" id="KW-1185">Reference proteome</keyword>
<comment type="subcellular location">
    <subcellularLocation>
        <location evidence="1">Nucleus</location>
    </subcellularLocation>
</comment>
<evidence type="ECO:0000313" key="7">
    <source>
        <dbReference type="Proteomes" id="UP000799423"/>
    </source>
</evidence>
<reference evidence="6" key="1">
    <citation type="submission" date="2020-01" db="EMBL/GenBank/DDBJ databases">
        <authorList>
            <consortium name="DOE Joint Genome Institute"/>
            <person name="Haridas S."/>
            <person name="Albert R."/>
            <person name="Binder M."/>
            <person name="Bloem J."/>
            <person name="Labutti K."/>
            <person name="Salamov A."/>
            <person name="Andreopoulos B."/>
            <person name="Baker S.E."/>
            <person name="Barry K."/>
            <person name="Bills G."/>
            <person name="Bluhm B.H."/>
            <person name="Cannon C."/>
            <person name="Castanera R."/>
            <person name="Culley D.E."/>
            <person name="Daum C."/>
            <person name="Ezra D."/>
            <person name="Gonzalez J.B."/>
            <person name="Henrissat B."/>
            <person name="Kuo A."/>
            <person name="Liang C."/>
            <person name="Lipzen A."/>
            <person name="Lutzoni F."/>
            <person name="Magnuson J."/>
            <person name="Mondo S."/>
            <person name="Nolan M."/>
            <person name="Ohm R."/>
            <person name="Pangilinan J."/>
            <person name="Park H.-J."/>
            <person name="Ramirez L."/>
            <person name="Alfaro M."/>
            <person name="Sun H."/>
            <person name="Tritt A."/>
            <person name="Yoshinaga Y."/>
            <person name="Zwiers L.-H."/>
            <person name="Turgeon B.G."/>
            <person name="Goodwin S.B."/>
            <person name="Spatafora J.W."/>
            <person name="Crous P.W."/>
            <person name="Grigoriev I.V."/>
        </authorList>
    </citation>
    <scope>NUCLEOTIDE SEQUENCE</scope>
    <source>
        <strain evidence="6">IPT5</strain>
    </source>
</reference>
<accession>A0A6A7AWR4</accession>
<keyword evidence="4" id="KW-0653">Protein transport</keyword>
<dbReference type="InterPro" id="IPR057942">
    <property type="entry name" value="TPR_TNPO3_IPO13_3rd"/>
</dbReference>
<dbReference type="InterPro" id="IPR016024">
    <property type="entry name" value="ARM-type_fold"/>
</dbReference>
<evidence type="ECO:0000256" key="1">
    <source>
        <dbReference type="ARBA" id="ARBA00004123"/>
    </source>
</evidence>
<dbReference type="InterPro" id="IPR051345">
    <property type="entry name" value="Importin_beta-like_NTR"/>
</dbReference>